<organism evidence="1 2">
    <name type="scientific">Flavobacterium rivuli WB 3.3-2 = DSM 21788</name>
    <dbReference type="NCBI Taxonomy" id="1121895"/>
    <lineage>
        <taxon>Bacteria</taxon>
        <taxon>Pseudomonadati</taxon>
        <taxon>Bacteroidota</taxon>
        <taxon>Flavobacteriia</taxon>
        <taxon>Flavobacteriales</taxon>
        <taxon>Flavobacteriaceae</taxon>
        <taxon>Flavobacterium</taxon>
    </lineage>
</organism>
<dbReference type="Proteomes" id="UP000030152">
    <property type="component" value="Unassembled WGS sequence"/>
</dbReference>
<evidence type="ECO:0000313" key="2">
    <source>
        <dbReference type="Proteomes" id="UP000030152"/>
    </source>
</evidence>
<reference evidence="1 2" key="1">
    <citation type="submission" date="2013-09" db="EMBL/GenBank/DDBJ databases">
        <authorList>
            <person name="Zeng Z."/>
            <person name="Chen C."/>
        </authorList>
    </citation>
    <scope>NUCLEOTIDE SEQUENCE [LARGE SCALE GENOMIC DNA]</scope>
    <source>
        <strain evidence="1 2">WB 3.3-2</strain>
    </source>
</reference>
<dbReference type="OrthoDB" id="6157812at2"/>
<dbReference type="RefSeq" id="WP_020211721.1">
    <property type="nucleotide sequence ID" value="NZ_JRLX01000001.1"/>
</dbReference>
<proteinExistence type="predicted"/>
<keyword evidence="2" id="KW-1185">Reference proteome</keyword>
<accession>A0A0A2MAP6</accession>
<sequence length="145" mass="16682">MKTMKEKIEAVRIEFERKTKNITAKQLVNYPEGSLGHNLGKHLLNSNYGTNVTAEKEDVYQLLIGRGQVSVKEDIAVQYYLFGNGSNSLKTLLAMSIGLVMCPHYAGYFYKRYKDGKQALRFYDVDHFGMLHLPVERIKDTFLIR</sequence>
<evidence type="ECO:0000313" key="1">
    <source>
        <dbReference type="EMBL" id="KGO88686.1"/>
    </source>
</evidence>
<name>A0A0A2MAP6_9FLAO</name>
<dbReference type="AlphaFoldDB" id="A0A0A2MAP6"/>
<protein>
    <submittedName>
        <fullName evidence="1">Uncharacterized protein</fullName>
    </submittedName>
</protein>
<dbReference type="STRING" id="1121895.GCA_000378485_00596"/>
<gene>
    <name evidence="1" type="ORF">Q765_01960</name>
</gene>
<dbReference type="eggNOG" id="COG5031">
    <property type="taxonomic scope" value="Bacteria"/>
</dbReference>
<dbReference type="EMBL" id="JRLX01000001">
    <property type="protein sequence ID" value="KGO88686.1"/>
    <property type="molecule type" value="Genomic_DNA"/>
</dbReference>
<comment type="caution">
    <text evidence="1">The sequence shown here is derived from an EMBL/GenBank/DDBJ whole genome shotgun (WGS) entry which is preliminary data.</text>
</comment>